<dbReference type="RefSeq" id="WP_006948857.1">
    <property type="nucleotide sequence ID" value="NZ_GL397214.1"/>
</dbReference>
<gene>
    <name evidence="2" type="ORF">HMPREF0658_0949</name>
</gene>
<organism evidence="2 3">
    <name type="scientific">Hoylesella marshii DSM 16973 = JCM 13450</name>
    <dbReference type="NCBI Taxonomy" id="862515"/>
    <lineage>
        <taxon>Bacteria</taxon>
        <taxon>Pseudomonadati</taxon>
        <taxon>Bacteroidota</taxon>
        <taxon>Bacteroidia</taxon>
        <taxon>Bacteroidales</taxon>
        <taxon>Prevotellaceae</taxon>
        <taxon>Hoylesella</taxon>
    </lineage>
</organism>
<dbReference type="AlphaFoldDB" id="E0NRZ8"/>
<accession>E0NRZ8</accession>
<dbReference type="Proteomes" id="UP000004394">
    <property type="component" value="Unassembled WGS sequence"/>
</dbReference>
<evidence type="ECO:0000313" key="2">
    <source>
        <dbReference type="EMBL" id="EFM02108.1"/>
    </source>
</evidence>
<evidence type="ECO:0000256" key="1">
    <source>
        <dbReference type="SAM" id="MobiDB-lite"/>
    </source>
</evidence>
<sequence>MRVKEIYSAPRIHVIPMQTENLLETISLPVNNNSSDGGGDAKGGFFDEDDEAHGQSMAGYE</sequence>
<dbReference type="HOGENOM" id="CLU_200506_0_0_10"/>
<comment type="caution">
    <text evidence="2">The sequence shown here is derived from an EMBL/GenBank/DDBJ whole genome shotgun (WGS) entry which is preliminary data.</text>
</comment>
<proteinExistence type="predicted"/>
<reference evidence="2" key="1">
    <citation type="submission" date="2010-07" db="EMBL/GenBank/DDBJ databases">
        <authorList>
            <person name="Muzny D."/>
            <person name="Qin X."/>
            <person name="Deng J."/>
            <person name="Jiang H."/>
            <person name="Liu Y."/>
            <person name="Qu J."/>
            <person name="Song X.-Z."/>
            <person name="Zhang L."/>
            <person name="Thornton R."/>
            <person name="Coyle M."/>
            <person name="Francisco L."/>
            <person name="Jackson L."/>
            <person name="Javaid M."/>
            <person name="Korchina V."/>
            <person name="Kovar C."/>
            <person name="Mata R."/>
            <person name="Mathew T."/>
            <person name="Ngo R."/>
            <person name="Nguyen L."/>
            <person name="Nguyen N."/>
            <person name="Okwuonu G."/>
            <person name="Ongeri F."/>
            <person name="Pham C."/>
            <person name="Simmons D."/>
            <person name="Wilczek-Boney K."/>
            <person name="Hale W."/>
            <person name="Jakkamsetti A."/>
            <person name="Pham P."/>
            <person name="Ruth R."/>
            <person name="San Lucas F."/>
            <person name="Warren J."/>
            <person name="Zhang J."/>
            <person name="Zhao Z."/>
            <person name="Zhou C."/>
            <person name="Zhu D."/>
            <person name="Lee S."/>
            <person name="Bess C."/>
            <person name="Blankenburg K."/>
            <person name="Forbes L."/>
            <person name="Fu Q."/>
            <person name="Gubbala S."/>
            <person name="Hirani K."/>
            <person name="Jayaseelan J.C."/>
            <person name="Lara F."/>
            <person name="Munidasa M."/>
            <person name="Palculict T."/>
            <person name="Patil S."/>
            <person name="Pu L.-L."/>
            <person name="Saada N."/>
            <person name="Tang L."/>
            <person name="Weissenberger G."/>
            <person name="Zhu Y."/>
            <person name="Hemphill L."/>
            <person name="Shang Y."/>
            <person name="Youmans B."/>
            <person name="Ayvaz T."/>
            <person name="Ross M."/>
            <person name="Santibanez J."/>
            <person name="Aqrawi P."/>
            <person name="Gross S."/>
            <person name="Joshi V."/>
            <person name="Fowler G."/>
            <person name="Nazareth L."/>
            <person name="Reid J."/>
            <person name="Worley K."/>
            <person name="Petrosino J."/>
            <person name="Highlander S."/>
            <person name="Gibbs R."/>
        </authorList>
    </citation>
    <scope>NUCLEOTIDE SEQUENCE [LARGE SCALE GENOMIC DNA]</scope>
    <source>
        <strain evidence="2">DSM 16973</strain>
    </source>
</reference>
<dbReference type="EMBL" id="AEEI01000031">
    <property type="protein sequence ID" value="EFM02108.1"/>
    <property type="molecule type" value="Genomic_DNA"/>
</dbReference>
<protein>
    <submittedName>
        <fullName evidence="2">Uncharacterized protein</fullName>
    </submittedName>
</protein>
<feature type="non-terminal residue" evidence="2">
    <location>
        <position position="61"/>
    </location>
</feature>
<keyword evidence="3" id="KW-1185">Reference proteome</keyword>
<feature type="region of interest" description="Disordered" evidence="1">
    <location>
        <begin position="31"/>
        <end position="61"/>
    </location>
</feature>
<evidence type="ECO:0000313" key="3">
    <source>
        <dbReference type="Proteomes" id="UP000004394"/>
    </source>
</evidence>
<dbReference type="STRING" id="862515.HMPREF0658_0949"/>
<name>E0NRZ8_9BACT</name>